<comment type="caution">
    <text evidence="4">The sequence shown here is derived from an EMBL/GenBank/DDBJ whole genome shotgun (WGS) entry which is preliminary data.</text>
</comment>
<evidence type="ECO:0000313" key="4">
    <source>
        <dbReference type="EMBL" id="GIH75999.1"/>
    </source>
</evidence>
<dbReference type="GO" id="GO:0043856">
    <property type="term" value="F:anti-sigma factor antagonist activity"/>
    <property type="evidence" value="ECO:0007669"/>
    <property type="project" value="InterPro"/>
</dbReference>
<gene>
    <name evidence="4" type="primary">arsI_1</name>
    <name evidence="4" type="ORF">Plo01_24280</name>
</gene>
<dbReference type="PANTHER" id="PTHR33495">
    <property type="entry name" value="ANTI-SIGMA FACTOR ANTAGONIST TM_1081-RELATED-RELATED"/>
    <property type="match status" value="1"/>
</dbReference>
<evidence type="ECO:0000256" key="2">
    <source>
        <dbReference type="RuleBase" id="RU003749"/>
    </source>
</evidence>
<sequence>MTKLSIQVTHYRTCVVVSVAGDLDKVSAPLLDQAFTDLLADGHVHIIADVSELEFCDSTGVWLLLAGLRRTYEAGGWLRLAGVRGFLQRLLELTRLSDAFPIDATLDDSLRHAPVRRSAGPTPPPTVA</sequence>
<evidence type="ECO:0000256" key="1">
    <source>
        <dbReference type="ARBA" id="ARBA00009013"/>
    </source>
</evidence>
<dbReference type="AlphaFoldDB" id="A0A8J3RLW6"/>
<comment type="similarity">
    <text evidence="1 2">Belongs to the anti-sigma-factor antagonist family.</text>
</comment>
<dbReference type="CDD" id="cd07043">
    <property type="entry name" value="STAS_anti-anti-sigma_factors"/>
    <property type="match status" value="1"/>
</dbReference>
<dbReference type="PROSITE" id="PS50801">
    <property type="entry name" value="STAS"/>
    <property type="match status" value="1"/>
</dbReference>
<dbReference type="NCBIfam" id="TIGR00377">
    <property type="entry name" value="ant_ant_sig"/>
    <property type="match status" value="1"/>
</dbReference>
<dbReference type="RefSeq" id="WP_203890629.1">
    <property type="nucleotide sequence ID" value="NZ_BOOH01000019.1"/>
</dbReference>
<evidence type="ECO:0000313" key="5">
    <source>
        <dbReference type="Proteomes" id="UP000616724"/>
    </source>
</evidence>
<proteinExistence type="inferred from homology"/>
<keyword evidence="5" id="KW-1185">Reference proteome</keyword>
<dbReference type="InterPro" id="IPR036513">
    <property type="entry name" value="STAS_dom_sf"/>
</dbReference>
<accession>A0A8J3RLW6</accession>
<dbReference type="SUPFAM" id="SSF52091">
    <property type="entry name" value="SpoIIaa-like"/>
    <property type="match status" value="1"/>
</dbReference>
<reference evidence="4 5" key="1">
    <citation type="submission" date="2021-01" db="EMBL/GenBank/DDBJ databases">
        <title>Whole genome shotgun sequence of Planobispora longispora NBRC 13918.</title>
        <authorList>
            <person name="Komaki H."/>
            <person name="Tamura T."/>
        </authorList>
    </citation>
    <scope>NUCLEOTIDE SEQUENCE [LARGE SCALE GENOMIC DNA]</scope>
    <source>
        <strain evidence="4 5">NBRC 13918</strain>
    </source>
</reference>
<dbReference type="Gene3D" id="3.30.750.24">
    <property type="entry name" value="STAS domain"/>
    <property type="match status" value="1"/>
</dbReference>
<dbReference type="InterPro" id="IPR002645">
    <property type="entry name" value="STAS_dom"/>
</dbReference>
<dbReference type="Pfam" id="PF01740">
    <property type="entry name" value="STAS"/>
    <property type="match status" value="1"/>
</dbReference>
<dbReference type="Proteomes" id="UP000616724">
    <property type="component" value="Unassembled WGS sequence"/>
</dbReference>
<dbReference type="InterPro" id="IPR003658">
    <property type="entry name" value="Anti-sigma_ant"/>
</dbReference>
<organism evidence="4 5">
    <name type="scientific">Planobispora longispora</name>
    <dbReference type="NCBI Taxonomy" id="28887"/>
    <lineage>
        <taxon>Bacteria</taxon>
        <taxon>Bacillati</taxon>
        <taxon>Actinomycetota</taxon>
        <taxon>Actinomycetes</taxon>
        <taxon>Streptosporangiales</taxon>
        <taxon>Streptosporangiaceae</taxon>
        <taxon>Planobispora</taxon>
    </lineage>
</organism>
<evidence type="ECO:0000259" key="3">
    <source>
        <dbReference type="PROSITE" id="PS50801"/>
    </source>
</evidence>
<dbReference type="PANTHER" id="PTHR33495:SF2">
    <property type="entry name" value="ANTI-SIGMA FACTOR ANTAGONIST TM_1081-RELATED"/>
    <property type="match status" value="1"/>
</dbReference>
<name>A0A8J3RLW6_9ACTN</name>
<protein>
    <recommendedName>
        <fullName evidence="2">Anti-sigma factor antagonist</fullName>
    </recommendedName>
</protein>
<dbReference type="EMBL" id="BOOH01000019">
    <property type="protein sequence ID" value="GIH75999.1"/>
    <property type="molecule type" value="Genomic_DNA"/>
</dbReference>
<feature type="domain" description="STAS" evidence="3">
    <location>
        <begin position="4"/>
        <end position="113"/>
    </location>
</feature>